<dbReference type="VEuPathDB" id="FungiDB:jhhlp_005549"/>
<dbReference type="AlphaFoldDB" id="A0A2N3N3F2"/>
<keyword evidence="4" id="KW-1185">Reference proteome</keyword>
<evidence type="ECO:0000259" key="2">
    <source>
        <dbReference type="Pfam" id="PF24535"/>
    </source>
</evidence>
<reference evidence="3 4" key="1">
    <citation type="journal article" date="2017" name="G3 (Bethesda)">
        <title>First Draft Genome Sequence of the Pathogenic Fungus Lomentospora prolificans (Formerly Scedosporium prolificans).</title>
        <authorList>
            <person name="Luo R."/>
            <person name="Zimin A."/>
            <person name="Workman R."/>
            <person name="Fan Y."/>
            <person name="Pertea G."/>
            <person name="Grossman N."/>
            <person name="Wear M.P."/>
            <person name="Jia B."/>
            <person name="Miller H."/>
            <person name="Casadevall A."/>
            <person name="Timp W."/>
            <person name="Zhang S.X."/>
            <person name="Salzberg S.L."/>
        </authorList>
    </citation>
    <scope>NUCLEOTIDE SEQUENCE [LARGE SCALE GENOMIC DNA]</scope>
    <source>
        <strain evidence="3 4">JHH-5317</strain>
    </source>
</reference>
<feature type="transmembrane region" description="Helical" evidence="1">
    <location>
        <begin position="125"/>
        <end position="147"/>
    </location>
</feature>
<feature type="transmembrane region" description="Helical" evidence="1">
    <location>
        <begin position="46"/>
        <end position="67"/>
    </location>
</feature>
<dbReference type="OrthoDB" id="5327148at2759"/>
<keyword evidence="1" id="KW-1133">Transmembrane helix</keyword>
<proteinExistence type="predicted"/>
<dbReference type="Proteomes" id="UP000233524">
    <property type="component" value="Unassembled WGS sequence"/>
</dbReference>
<dbReference type="Pfam" id="PF24535">
    <property type="entry name" value="DUF7598"/>
    <property type="match status" value="1"/>
</dbReference>
<protein>
    <recommendedName>
        <fullName evidence="2">DUF7598 domain-containing protein</fullName>
    </recommendedName>
</protein>
<dbReference type="EMBL" id="NLAX01000701">
    <property type="protein sequence ID" value="PKS06953.1"/>
    <property type="molecule type" value="Genomic_DNA"/>
</dbReference>
<evidence type="ECO:0000313" key="3">
    <source>
        <dbReference type="EMBL" id="PKS06953.1"/>
    </source>
</evidence>
<organism evidence="3 4">
    <name type="scientific">Lomentospora prolificans</name>
    <dbReference type="NCBI Taxonomy" id="41688"/>
    <lineage>
        <taxon>Eukaryota</taxon>
        <taxon>Fungi</taxon>
        <taxon>Dikarya</taxon>
        <taxon>Ascomycota</taxon>
        <taxon>Pezizomycotina</taxon>
        <taxon>Sordariomycetes</taxon>
        <taxon>Hypocreomycetidae</taxon>
        <taxon>Microascales</taxon>
        <taxon>Microascaceae</taxon>
        <taxon>Lomentospora</taxon>
    </lineage>
</organism>
<feature type="domain" description="DUF7598" evidence="2">
    <location>
        <begin position="11"/>
        <end position="144"/>
    </location>
</feature>
<dbReference type="InParanoid" id="A0A2N3N3F2"/>
<comment type="caution">
    <text evidence="3">The sequence shown here is derived from an EMBL/GenBank/DDBJ whole genome shotgun (WGS) entry which is preliminary data.</text>
</comment>
<evidence type="ECO:0000256" key="1">
    <source>
        <dbReference type="SAM" id="Phobius"/>
    </source>
</evidence>
<feature type="transmembrane region" description="Helical" evidence="1">
    <location>
        <begin position="88"/>
        <end position="105"/>
    </location>
</feature>
<sequence>MFNASAIRGLGHLILNILRACNIITLLSVAVVAWIMIVMTGIRNQFFFFDAASHFFTSCIAILLIISEVNLLKPYFAKHWPVLSNQHGFTWLGMAMIVMGCHVLGNLNKSATSPQTVGAPIHRLILATGILALTFGVANIASSFLFCDRKNNINARMIRNDGNLAASTAKGHHDEDVISHRSNSVRHNDVEEEKSNRWTRRFTFAGGRRLKISRPIPQQPDMEAQYPVEDWRNSRSSPILPEIKRPDTALHPMNTGVSRYSEVSHLPRF</sequence>
<keyword evidence="1" id="KW-0472">Membrane</keyword>
<gene>
    <name evidence="3" type="ORF">jhhlp_005549</name>
</gene>
<dbReference type="STRING" id="41688.A0A2N3N3F2"/>
<dbReference type="InterPro" id="IPR056019">
    <property type="entry name" value="DUF7598"/>
</dbReference>
<name>A0A2N3N3F2_9PEZI</name>
<accession>A0A2N3N3F2</accession>
<keyword evidence="1" id="KW-0812">Transmembrane</keyword>
<evidence type="ECO:0000313" key="4">
    <source>
        <dbReference type="Proteomes" id="UP000233524"/>
    </source>
</evidence>
<feature type="transmembrane region" description="Helical" evidence="1">
    <location>
        <begin position="20"/>
        <end position="40"/>
    </location>
</feature>